<protein>
    <submittedName>
        <fullName evidence="1">Uncharacterized protein</fullName>
    </submittedName>
</protein>
<dbReference type="Proteomes" id="UP001207468">
    <property type="component" value="Unassembled WGS sequence"/>
</dbReference>
<evidence type="ECO:0000313" key="1">
    <source>
        <dbReference type="EMBL" id="KAI9433798.1"/>
    </source>
</evidence>
<feature type="non-terminal residue" evidence="1">
    <location>
        <position position="1"/>
    </location>
</feature>
<name>A0ACC0TQV8_9AGAM</name>
<reference evidence="1" key="1">
    <citation type="submission" date="2021-03" db="EMBL/GenBank/DDBJ databases">
        <title>Evolutionary priming and transition to the ectomycorrhizal habit in an iconic lineage of mushroom-forming fungi: is preadaptation a requirement?</title>
        <authorList>
            <consortium name="DOE Joint Genome Institute"/>
            <person name="Looney B.P."/>
            <person name="Miyauchi S."/>
            <person name="Morin E."/>
            <person name="Drula E."/>
            <person name="Courty P.E."/>
            <person name="Chicoki N."/>
            <person name="Fauchery L."/>
            <person name="Kohler A."/>
            <person name="Kuo A."/>
            <person name="LaButti K."/>
            <person name="Pangilinan J."/>
            <person name="Lipzen A."/>
            <person name="Riley R."/>
            <person name="Andreopoulos W."/>
            <person name="He G."/>
            <person name="Johnson J."/>
            <person name="Barry K.W."/>
            <person name="Grigoriev I.V."/>
            <person name="Nagy L."/>
            <person name="Hibbett D."/>
            <person name="Henrissat B."/>
            <person name="Matheny P.B."/>
            <person name="Labbe J."/>
            <person name="Martin A.F."/>
        </authorList>
    </citation>
    <scope>NUCLEOTIDE SEQUENCE</scope>
    <source>
        <strain evidence="1">BPL698</strain>
    </source>
</reference>
<organism evidence="1 2">
    <name type="scientific">Russula earlei</name>
    <dbReference type="NCBI Taxonomy" id="71964"/>
    <lineage>
        <taxon>Eukaryota</taxon>
        <taxon>Fungi</taxon>
        <taxon>Dikarya</taxon>
        <taxon>Basidiomycota</taxon>
        <taxon>Agaricomycotina</taxon>
        <taxon>Agaricomycetes</taxon>
        <taxon>Russulales</taxon>
        <taxon>Russulaceae</taxon>
        <taxon>Russula</taxon>
    </lineage>
</organism>
<proteinExistence type="predicted"/>
<feature type="non-terminal residue" evidence="1">
    <location>
        <position position="56"/>
    </location>
</feature>
<evidence type="ECO:0000313" key="2">
    <source>
        <dbReference type="Proteomes" id="UP001207468"/>
    </source>
</evidence>
<gene>
    <name evidence="1" type="ORF">F5148DRAFT_961267</name>
</gene>
<dbReference type="EMBL" id="JAGFNK010001197">
    <property type="protein sequence ID" value="KAI9433798.1"/>
    <property type="molecule type" value="Genomic_DNA"/>
</dbReference>
<keyword evidence="2" id="KW-1185">Reference proteome</keyword>
<accession>A0ACC0TQV8</accession>
<sequence>EPPTLVSDAIKDVLYQAFIADPEANSVHNLASQHHLSIKHVDAILRLKGLEVSQKK</sequence>
<comment type="caution">
    <text evidence="1">The sequence shown here is derived from an EMBL/GenBank/DDBJ whole genome shotgun (WGS) entry which is preliminary data.</text>
</comment>